<dbReference type="PROSITE" id="PS00092">
    <property type="entry name" value="N6_MTASE"/>
    <property type="match status" value="1"/>
</dbReference>
<protein>
    <recommendedName>
        <fullName evidence="5">DNA methylase N-4/N-6 domain-containing protein</fullName>
    </recommendedName>
</protein>
<dbReference type="InterPro" id="IPR002295">
    <property type="entry name" value="N4/N6-MTase_EcoPI_Mod-like"/>
</dbReference>
<dbReference type="CDD" id="cd02440">
    <property type="entry name" value="AdoMet_MTases"/>
    <property type="match status" value="1"/>
</dbReference>
<dbReference type="Pfam" id="PF01555">
    <property type="entry name" value="N6_N4_Mtase"/>
    <property type="match status" value="1"/>
</dbReference>
<comment type="similarity">
    <text evidence="1">Belongs to the N(4)/N(6)-methyltransferase family.</text>
</comment>
<proteinExistence type="inferred from homology"/>
<evidence type="ECO:0000256" key="1">
    <source>
        <dbReference type="ARBA" id="ARBA00006594"/>
    </source>
</evidence>
<sequence length="144" mass="16940">MKNFYNIIQGDCLEVLPTLEDSFFDFIVTDPPFLAVFGTTADKNDIGNYSIIEGWFSSIAKEFYRVLKPSGKLMLFCDWRSYPSFWRSIMKHNFEQRNLVVWINDAARKYNLFRFCHQFIFVATKPPFTPSAPPGHTFDYHKTK</sequence>
<feature type="non-terminal residue" evidence="6">
    <location>
        <position position="144"/>
    </location>
</feature>
<evidence type="ECO:0000313" key="6">
    <source>
        <dbReference type="EMBL" id="GAG27330.1"/>
    </source>
</evidence>
<dbReference type="PRINTS" id="PR00506">
    <property type="entry name" value="D21N6MTFRASE"/>
</dbReference>
<evidence type="ECO:0000256" key="4">
    <source>
        <dbReference type="ARBA" id="ARBA00022691"/>
    </source>
</evidence>
<dbReference type="GO" id="GO:0032259">
    <property type="term" value="P:methylation"/>
    <property type="evidence" value="ECO:0007669"/>
    <property type="project" value="UniProtKB-KW"/>
</dbReference>
<reference evidence="6" key="1">
    <citation type="journal article" date="2014" name="Front. Microbiol.">
        <title>High frequency of phylogenetically diverse reductive dehalogenase-homologous genes in deep subseafloor sedimentary metagenomes.</title>
        <authorList>
            <person name="Kawai M."/>
            <person name="Futagami T."/>
            <person name="Toyoda A."/>
            <person name="Takaki Y."/>
            <person name="Nishi S."/>
            <person name="Hori S."/>
            <person name="Arai W."/>
            <person name="Tsubouchi T."/>
            <person name="Morono Y."/>
            <person name="Uchiyama I."/>
            <person name="Ito T."/>
            <person name="Fujiyama A."/>
            <person name="Inagaki F."/>
            <person name="Takami H."/>
        </authorList>
    </citation>
    <scope>NUCLEOTIDE SEQUENCE</scope>
    <source>
        <strain evidence="6">Expedition CK06-06</strain>
    </source>
</reference>
<dbReference type="InterPro" id="IPR002052">
    <property type="entry name" value="DNA_methylase_N6_adenine_CS"/>
</dbReference>
<dbReference type="SUPFAM" id="SSF53335">
    <property type="entry name" value="S-adenosyl-L-methionine-dependent methyltransferases"/>
    <property type="match status" value="1"/>
</dbReference>
<dbReference type="AlphaFoldDB" id="X0W9L6"/>
<feature type="domain" description="DNA methylase N-4/N-6" evidence="5">
    <location>
        <begin position="25"/>
        <end position="142"/>
    </location>
</feature>
<dbReference type="GO" id="GO:0008170">
    <property type="term" value="F:N-methyltransferase activity"/>
    <property type="evidence" value="ECO:0007669"/>
    <property type="project" value="InterPro"/>
</dbReference>
<keyword evidence="3" id="KW-0808">Transferase</keyword>
<evidence type="ECO:0000259" key="5">
    <source>
        <dbReference type="Pfam" id="PF01555"/>
    </source>
</evidence>
<evidence type="ECO:0000256" key="2">
    <source>
        <dbReference type="ARBA" id="ARBA00022603"/>
    </source>
</evidence>
<dbReference type="GO" id="GO:0003677">
    <property type="term" value="F:DNA binding"/>
    <property type="evidence" value="ECO:0007669"/>
    <property type="project" value="InterPro"/>
</dbReference>
<organism evidence="6">
    <name type="scientific">marine sediment metagenome</name>
    <dbReference type="NCBI Taxonomy" id="412755"/>
    <lineage>
        <taxon>unclassified sequences</taxon>
        <taxon>metagenomes</taxon>
        <taxon>ecological metagenomes</taxon>
    </lineage>
</organism>
<accession>X0W9L6</accession>
<dbReference type="InterPro" id="IPR029063">
    <property type="entry name" value="SAM-dependent_MTases_sf"/>
</dbReference>
<dbReference type="Gene3D" id="3.40.50.150">
    <property type="entry name" value="Vaccinia Virus protein VP39"/>
    <property type="match status" value="1"/>
</dbReference>
<keyword evidence="4" id="KW-0949">S-adenosyl-L-methionine</keyword>
<keyword evidence="2" id="KW-0489">Methyltransferase</keyword>
<evidence type="ECO:0000256" key="3">
    <source>
        <dbReference type="ARBA" id="ARBA00022679"/>
    </source>
</evidence>
<dbReference type="EMBL" id="BARS01030986">
    <property type="protein sequence ID" value="GAG27330.1"/>
    <property type="molecule type" value="Genomic_DNA"/>
</dbReference>
<dbReference type="InterPro" id="IPR002941">
    <property type="entry name" value="DNA_methylase_N4/N6"/>
</dbReference>
<gene>
    <name evidence="6" type="ORF">S01H1_48264</name>
</gene>
<comment type="caution">
    <text evidence="6">The sequence shown here is derived from an EMBL/GenBank/DDBJ whole genome shotgun (WGS) entry which is preliminary data.</text>
</comment>
<name>X0W9L6_9ZZZZ</name>